<dbReference type="InterPro" id="IPR025158">
    <property type="entry name" value="Mg_chelat-rel_C"/>
</dbReference>
<dbReference type="InterPro" id="IPR001208">
    <property type="entry name" value="MCM_dom"/>
</dbReference>
<keyword evidence="3" id="KW-0067">ATP-binding</keyword>
<keyword evidence="2" id="KW-0547">Nucleotide-binding</keyword>
<evidence type="ECO:0000259" key="4">
    <source>
        <dbReference type="SMART" id="SM00382"/>
    </source>
</evidence>
<dbReference type="Proteomes" id="UP000178558">
    <property type="component" value="Unassembled WGS sequence"/>
</dbReference>
<dbReference type="Gene3D" id="3.40.50.300">
    <property type="entry name" value="P-loop containing nucleotide triphosphate hydrolases"/>
    <property type="match status" value="1"/>
</dbReference>
<evidence type="ECO:0000256" key="2">
    <source>
        <dbReference type="ARBA" id="ARBA00022741"/>
    </source>
</evidence>
<dbReference type="EMBL" id="MGAQ01000029">
    <property type="protein sequence ID" value="OGK49606.1"/>
    <property type="molecule type" value="Genomic_DNA"/>
</dbReference>
<evidence type="ECO:0000256" key="3">
    <source>
        <dbReference type="ARBA" id="ARBA00022840"/>
    </source>
</evidence>
<dbReference type="InterPro" id="IPR045006">
    <property type="entry name" value="CHLI-like"/>
</dbReference>
<evidence type="ECO:0000256" key="1">
    <source>
        <dbReference type="ARBA" id="ARBA00006354"/>
    </source>
</evidence>
<gene>
    <name evidence="5" type="ORF">A3B50_04095</name>
</gene>
<dbReference type="SUPFAM" id="SSF54211">
    <property type="entry name" value="Ribosomal protein S5 domain 2-like"/>
    <property type="match status" value="1"/>
</dbReference>
<dbReference type="Pfam" id="PF13335">
    <property type="entry name" value="Mg_chelatase_C"/>
    <property type="match status" value="1"/>
</dbReference>
<protein>
    <submittedName>
        <fullName evidence="5">Magnesium chelatase</fullName>
    </submittedName>
</protein>
<dbReference type="Gene3D" id="3.30.230.10">
    <property type="match status" value="1"/>
</dbReference>
<name>A0A1F7J1X7_9BACT</name>
<dbReference type="InterPro" id="IPR027417">
    <property type="entry name" value="P-loop_NTPase"/>
</dbReference>
<dbReference type="SUPFAM" id="SSF52540">
    <property type="entry name" value="P-loop containing nucleoside triphosphate hydrolases"/>
    <property type="match status" value="1"/>
</dbReference>
<evidence type="ECO:0000313" key="5">
    <source>
        <dbReference type="EMBL" id="OGK49606.1"/>
    </source>
</evidence>
<dbReference type="PANTHER" id="PTHR32039">
    <property type="entry name" value="MAGNESIUM-CHELATASE SUBUNIT CHLI"/>
    <property type="match status" value="1"/>
</dbReference>
<sequence>MLSKIYSGATIGLDEVLIEVEVDVAGHGFPTVTIVGLPSKAVDESKERVRSALANNSFDMPDSRVTINLAPADIPKEGASYDLPIAVGILASTGMIKQDELPTSFFVGELSLEGKIRGVPGAISLSHLAKRKHMSQLFVPEENAKEASLIEDIDVYSLATLSDLILHLNHEKRLEPFQRVKNQTKKQDEVEFDFQDIKGQEQAKRALEIAASGFHNVHLTGPPGAGKTMLSRAFSAITPPLRKREALEVLKIHSIAGTLSRDPEFIQRPFRSPHHTTSRIGLIGGGSRPSPGEVSLAHNGVLFLDEFPEFPRSVLESLRQPLEDGFVQISRAAGTLMFPSRFLLIAASNPCPCGYLGHPKKACRCMPGAIMAYKKKLSGPLLDRIDIHVQVPPVEKDKLVARTDSESSVEVQKRVVKAQERQAKRFRNTQIFANGQMKPADIKKLCRIDPDALELLKEAISRFSLSARSYFKVIKIGQTIADLEDRETITISSIAEALQYRVKEN</sequence>
<reference evidence="5 6" key="1">
    <citation type="journal article" date="2016" name="Nat. Commun.">
        <title>Thousands of microbial genomes shed light on interconnected biogeochemical processes in an aquifer system.</title>
        <authorList>
            <person name="Anantharaman K."/>
            <person name="Brown C.T."/>
            <person name="Hug L.A."/>
            <person name="Sharon I."/>
            <person name="Castelle C.J."/>
            <person name="Probst A.J."/>
            <person name="Thomas B.C."/>
            <person name="Singh A."/>
            <person name="Wilkins M.J."/>
            <person name="Karaoz U."/>
            <person name="Brodie E.L."/>
            <person name="Williams K.H."/>
            <person name="Hubbard S.S."/>
            <person name="Banfield J.F."/>
        </authorList>
    </citation>
    <scope>NUCLEOTIDE SEQUENCE [LARGE SCALE GENOMIC DNA]</scope>
</reference>
<proteinExistence type="inferred from homology"/>
<dbReference type="GO" id="GO:0003677">
    <property type="term" value="F:DNA binding"/>
    <property type="evidence" value="ECO:0007669"/>
    <property type="project" value="InterPro"/>
</dbReference>
<feature type="domain" description="AAA+ ATPase" evidence="4">
    <location>
        <begin position="213"/>
        <end position="395"/>
    </location>
</feature>
<evidence type="ECO:0000313" key="6">
    <source>
        <dbReference type="Proteomes" id="UP000178558"/>
    </source>
</evidence>
<dbReference type="PRINTS" id="PR01657">
    <property type="entry name" value="MCMFAMILY"/>
</dbReference>
<dbReference type="InterPro" id="IPR000523">
    <property type="entry name" value="Mg_chelatse_chII-like_cat_dom"/>
</dbReference>
<dbReference type="InterPro" id="IPR020568">
    <property type="entry name" value="Ribosomal_Su5_D2-typ_SF"/>
</dbReference>
<comment type="caution">
    <text evidence="5">The sequence shown here is derived from an EMBL/GenBank/DDBJ whole genome shotgun (WGS) entry which is preliminary data.</text>
</comment>
<accession>A0A1F7J1X7</accession>
<dbReference type="NCBIfam" id="TIGR00368">
    <property type="entry name" value="YifB family Mg chelatase-like AAA ATPase"/>
    <property type="match status" value="1"/>
</dbReference>
<dbReference type="Pfam" id="PF13541">
    <property type="entry name" value="ChlI"/>
    <property type="match status" value="1"/>
</dbReference>
<dbReference type="PANTHER" id="PTHR32039:SF7">
    <property type="entry name" value="COMPETENCE PROTEIN COMM"/>
    <property type="match status" value="1"/>
</dbReference>
<dbReference type="GO" id="GO:0005524">
    <property type="term" value="F:ATP binding"/>
    <property type="evidence" value="ECO:0007669"/>
    <property type="project" value="UniProtKB-KW"/>
</dbReference>
<dbReference type="SMART" id="SM00382">
    <property type="entry name" value="AAA"/>
    <property type="match status" value="1"/>
</dbReference>
<organism evidence="5 6">
    <name type="scientific">Candidatus Roizmanbacteria bacterium RIFCSPLOWO2_01_FULL_40_42</name>
    <dbReference type="NCBI Taxonomy" id="1802066"/>
    <lineage>
        <taxon>Bacteria</taxon>
        <taxon>Candidatus Roizmaniibacteriota</taxon>
    </lineage>
</organism>
<dbReference type="AlphaFoldDB" id="A0A1F7J1X7"/>
<dbReference type="CDD" id="cd00009">
    <property type="entry name" value="AAA"/>
    <property type="match status" value="1"/>
</dbReference>
<comment type="similarity">
    <text evidence="1">Belongs to the Mg-chelatase subunits D/I family. ComM subfamily.</text>
</comment>
<dbReference type="Pfam" id="PF01078">
    <property type="entry name" value="Mg_chelatase"/>
    <property type="match status" value="1"/>
</dbReference>
<dbReference type="InterPro" id="IPR014721">
    <property type="entry name" value="Ribsml_uS5_D2-typ_fold_subgr"/>
</dbReference>
<dbReference type="InterPro" id="IPR003593">
    <property type="entry name" value="AAA+_ATPase"/>
</dbReference>
<dbReference type="InterPro" id="IPR004482">
    <property type="entry name" value="Mg_chelat-rel"/>
</dbReference>